<feature type="region of interest" description="Disordered" evidence="1">
    <location>
        <begin position="226"/>
        <end position="249"/>
    </location>
</feature>
<feature type="compositionally biased region" description="Pro residues" evidence="1">
    <location>
        <begin position="140"/>
        <end position="151"/>
    </location>
</feature>
<dbReference type="Proteomes" id="UP001497516">
    <property type="component" value="Chromosome 8"/>
</dbReference>
<dbReference type="EMBL" id="OZ034821">
    <property type="protein sequence ID" value="CAL1408511.1"/>
    <property type="molecule type" value="Genomic_DNA"/>
</dbReference>
<dbReference type="PANTHER" id="PTHR33526">
    <property type="entry name" value="OS07G0123800 PROTEIN"/>
    <property type="match status" value="1"/>
</dbReference>
<feature type="region of interest" description="Disordered" evidence="1">
    <location>
        <begin position="136"/>
        <end position="174"/>
    </location>
</feature>
<dbReference type="PANTHER" id="PTHR33526:SF13">
    <property type="entry name" value="TYROSINE-PROTEIN PHOSPHATASE 3-LIKE"/>
    <property type="match status" value="1"/>
</dbReference>
<name>A0AAV2GDI8_9ROSI</name>
<keyword evidence="4" id="KW-1185">Reference proteome</keyword>
<accession>A0AAV2GDI8</accession>
<evidence type="ECO:0000313" key="3">
    <source>
        <dbReference type="EMBL" id="CAL1408511.1"/>
    </source>
</evidence>
<proteinExistence type="predicted"/>
<feature type="compositionally biased region" description="Pro residues" evidence="1">
    <location>
        <begin position="161"/>
        <end position="170"/>
    </location>
</feature>
<dbReference type="AlphaFoldDB" id="A0AAV2GDI8"/>
<sequence>MKSKAGQNRNVVLRIITCPIRALGRARDLYVRSLTGCGTIATHNPSSRSRRVPNYHTSHFTSLPRSLSAAASTSNGGGEDLRELMRAASARVYGHKNEKEELKNAQILGKGFDYFSAEIPQDEANGGELIDMQLLRMSPPTSPSPFSPPTSAPAAPKSKRPSPPLLPSSPPSSSRAGWPALRAVSFSFSSFVTTIVVGAQTWGSAILAGLSFFALGWVIKGGNPLPSFKTDDDNNEPSSSETADADARR</sequence>
<evidence type="ECO:0000313" key="4">
    <source>
        <dbReference type="Proteomes" id="UP001497516"/>
    </source>
</evidence>
<gene>
    <name evidence="3" type="ORF">LTRI10_LOCUS48096</name>
</gene>
<keyword evidence="2" id="KW-0472">Membrane</keyword>
<keyword evidence="2" id="KW-0812">Transmembrane</keyword>
<keyword evidence="2" id="KW-1133">Transmembrane helix</keyword>
<protein>
    <submittedName>
        <fullName evidence="3">Uncharacterized protein</fullName>
    </submittedName>
</protein>
<evidence type="ECO:0000256" key="2">
    <source>
        <dbReference type="SAM" id="Phobius"/>
    </source>
</evidence>
<organism evidence="3 4">
    <name type="scientific">Linum trigynum</name>
    <dbReference type="NCBI Taxonomy" id="586398"/>
    <lineage>
        <taxon>Eukaryota</taxon>
        <taxon>Viridiplantae</taxon>
        <taxon>Streptophyta</taxon>
        <taxon>Embryophyta</taxon>
        <taxon>Tracheophyta</taxon>
        <taxon>Spermatophyta</taxon>
        <taxon>Magnoliopsida</taxon>
        <taxon>eudicotyledons</taxon>
        <taxon>Gunneridae</taxon>
        <taxon>Pentapetalae</taxon>
        <taxon>rosids</taxon>
        <taxon>fabids</taxon>
        <taxon>Malpighiales</taxon>
        <taxon>Linaceae</taxon>
        <taxon>Linum</taxon>
    </lineage>
</organism>
<reference evidence="3 4" key="1">
    <citation type="submission" date="2024-04" db="EMBL/GenBank/DDBJ databases">
        <authorList>
            <person name="Fracassetti M."/>
        </authorList>
    </citation>
    <scope>NUCLEOTIDE SEQUENCE [LARGE SCALE GENOMIC DNA]</scope>
</reference>
<evidence type="ECO:0000256" key="1">
    <source>
        <dbReference type="SAM" id="MobiDB-lite"/>
    </source>
</evidence>
<feature type="transmembrane region" description="Helical" evidence="2">
    <location>
        <begin position="202"/>
        <end position="219"/>
    </location>
</feature>